<dbReference type="Gene3D" id="3.10.290.10">
    <property type="entry name" value="RNA-binding S4 domain"/>
    <property type="match status" value="1"/>
</dbReference>
<comment type="similarity">
    <text evidence="1 6">Belongs to the eukaryotic ribosomal protein eS4 family.</text>
</comment>
<dbReference type="Proteomes" id="UP000248481">
    <property type="component" value="Chromosome 7"/>
</dbReference>
<keyword evidence="2 6" id="KW-0699">rRNA-binding</keyword>
<name>A0A8M1MQ45_NEOSC</name>
<dbReference type="GO" id="GO:0019843">
    <property type="term" value="F:rRNA binding"/>
    <property type="evidence" value="ECO:0007669"/>
    <property type="project" value="UniProtKB-UniRule"/>
</dbReference>
<evidence type="ECO:0000256" key="4">
    <source>
        <dbReference type="ARBA" id="ARBA00022980"/>
    </source>
</evidence>
<dbReference type="InterPro" id="IPR000876">
    <property type="entry name" value="Ribosomal_eS4"/>
</dbReference>
<sequence>MACGPKKHLKLVVVPKQWMLDKLTGVFVPHPSTRPHKLRECLHLIIFLKNGLKYVLTENELKKICLQCFIKTDGKVQTDITYPVGFMDVISTDKTGENYHLIYDTKGCFALHWITPEEAKYKLCKERKIFVGTKGIPHLVIHDVHTIRCPDPLIQVNDTIQIDLETGKITDFIKFDTGNLCMISRCANLGRIGVIISRERHPGSFDVVHVKDVNGNSFATQLINIFFYWQRQQTMDFSSPWKGYLPHRC</sequence>
<dbReference type="PIRSF" id="PIRSF002116">
    <property type="entry name" value="Ribosomal_S4"/>
    <property type="match status" value="1"/>
</dbReference>
<evidence type="ECO:0000313" key="9">
    <source>
        <dbReference type="Proteomes" id="UP000248481"/>
    </source>
</evidence>
<dbReference type="GO" id="GO:0006412">
    <property type="term" value="P:translation"/>
    <property type="evidence" value="ECO:0007669"/>
    <property type="project" value="InterPro"/>
</dbReference>
<feature type="domain" description="Small ribosomal subunit protein eS4 N-terminal" evidence="8">
    <location>
        <begin position="4"/>
        <end position="39"/>
    </location>
</feature>
<dbReference type="AlphaFoldDB" id="A0A8M1MQ45"/>
<dbReference type="GeneID" id="110586311"/>
<dbReference type="InterPro" id="IPR038237">
    <property type="entry name" value="Ribosomal_eS4_central_sf"/>
</dbReference>
<keyword evidence="4 6" id="KW-0689">Ribosomal protein</keyword>
<feature type="domain" description="Small ribosomal subunit protein eS4 central region" evidence="7">
    <location>
        <begin position="95"/>
        <end position="169"/>
    </location>
</feature>
<dbReference type="KEGG" id="nsu:110586311"/>
<dbReference type="InterPro" id="IPR013843">
    <property type="entry name" value="Ribosomal_eS4_N"/>
</dbReference>
<evidence type="ECO:0000256" key="2">
    <source>
        <dbReference type="ARBA" id="ARBA00022730"/>
    </source>
</evidence>
<gene>
    <name evidence="10" type="primary">LOC110586311</name>
</gene>
<dbReference type="InterPro" id="IPR013845">
    <property type="entry name" value="Ribosomal_eS4_central_region"/>
</dbReference>
<dbReference type="InterPro" id="IPR041982">
    <property type="entry name" value="Ribosomal_eS4_KOW"/>
</dbReference>
<reference evidence="10" key="1">
    <citation type="submission" date="2025-08" db="UniProtKB">
        <authorList>
            <consortium name="RefSeq"/>
        </authorList>
    </citation>
    <scope>IDENTIFICATION</scope>
    <source>
        <tissue evidence="10">Blood</tissue>
    </source>
</reference>
<dbReference type="FunFam" id="2.40.50.740:FF:000001">
    <property type="entry name" value="40S ribosomal protein S4"/>
    <property type="match status" value="1"/>
</dbReference>
<dbReference type="CDD" id="cd06087">
    <property type="entry name" value="KOW_RPS4"/>
    <property type="match status" value="1"/>
</dbReference>
<dbReference type="Gene3D" id="2.30.30.30">
    <property type="match status" value="1"/>
</dbReference>
<dbReference type="InterPro" id="IPR036986">
    <property type="entry name" value="S4_RNA-bd_sf"/>
</dbReference>
<protein>
    <recommendedName>
        <fullName evidence="6">40S ribosomal protein S4</fullName>
    </recommendedName>
</protein>
<dbReference type="GO" id="GO:0022627">
    <property type="term" value="C:cytosolic small ribosomal subunit"/>
    <property type="evidence" value="ECO:0007669"/>
    <property type="project" value="TreeGrafter"/>
</dbReference>
<dbReference type="FunFam" id="3.10.290.10:FF:000051">
    <property type="entry name" value="40S ribosomal protein S4, X isoform"/>
    <property type="match status" value="1"/>
</dbReference>
<evidence type="ECO:0000256" key="1">
    <source>
        <dbReference type="ARBA" id="ARBA00007500"/>
    </source>
</evidence>
<evidence type="ECO:0000313" key="10">
    <source>
        <dbReference type="RefSeq" id="XP_044772869.1"/>
    </source>
</evidence>
<dbReference type="Gene3D" id="2.40.50.740">
    <property type="match status" value="1"/>
</dbReference>
<keyword evidence="9" id="KW-1185">Reference proteome</keyword>
<evidence type="ECO:0000256" key="5">
    <source>
        <dbReference type="ARBA" id="ARBA00023274"/>
    </source>
</evidence>
<dbReference type="Pfam" id="PF00900">
    <property type="entry name" value="Ribosomal_S4e"/>
    <property type="match status" value="1"/>
</dbReference>
<evidence type="ECO:0000256" key="3">
    <source>
        <dbReference type="ARBA" id="ARBA00022884"/>
    </source>
</evidence>
<keyword evidence="3 6" id="KW-0694">RNA-binding</keyword>
<proteinExistence type="inferred from homology"/>
<dbReference type="RefSeq" id="XP_044772869.1">
    <property type="nucleotide sequence ID" value="XM_044916934.1"/>
</dbReference>
<evidence type="ECO:0000259" key="7">
    <source>
        <dbReference type="Pfam" id="PF00900"/>
    </source>
</evidence>
<organism evidence="9 10">
    <name type="scientific">Neomonachus schauinslandi</name>
    <name type="common">Hawaiian monk seal</name>
    <name type="synonym">Monachus schauinslandi</name>
    <dbReference type="NCBI Taxonomy" id="29088"/>
    <lineage>
        <taxon>Eukaryota</taxon>
        <taxon>Metazoa</taxon>
        <taxon>Chordata</taxon>
        <taxon>Craniata</taxon>
        <taxon>Vertebrata</taxon>
        <taxon>Euteleostomi</taxon>
        <taxon>Mammalia</taxon>
        <taxon>Eutheria</taxon>
        <taxon>Laurasiatheria</taxon>
        <taxon>Carnivora</taxon>
        <taxon>Caniformia</taxon>
        <taxon>Pinnipedia</taxon>
        <taxon>Phocidae</taxon>
        <taxon>Monachinae</taxon>
        <taxon>Monachini</taxon>
        <taxon>Neomonachus</taxon>
    </lineage>
</organism>
<evidence type="ECO:0000259" key="8">
    <source>
        <dbReference type="Pfam" id="PF08071"/>
    </source>
</evidence>
<evidence type="ECO:0000256" key="6">
    <source>
        <dbReference type="PIRNR" id="PIRNR002116"/>
    </source>
</evidence>
<keyword evidence="5 6" id="KW-0687">Ribonucleoprotein</keyword>
<dbReference type="PANTHER" id="PTHR11581">
    <property type="entry name" value="30S/40S RIBOSOMAL PROTEIN S4"/>
    <property type="match status" value="1"/>
</dbReference>
<dbReference type="PANTHER" id="PTHR11581:SF0">
    <property type="entry name" value="SMALL RIBOSOMAL SUBUNIT PROTEIN ES4"/>
    <property type="match status" value="1"/>
</dbReference>
<dbReference type="GO" id="GO:0003735">
    <property type="term" value="F:structural constituent of ribosome"/>
    <property type="evidence" value="ECO:0007669"/>
    <property type="project" value="UniProtKB-UniRule"/>
</dbReference>
<dbReference type="InterPro" id="IPR014722">
    <property type="entry name" value="Rib_uL2_dom2"/>
</dbReference>
<dbReference type="Pfam" id="PF08071">
    <property type="entry name" value="RS4NT"/>
    <property type="match status" value="1"/>
</dbReference>
<accession>A0A8M1MQ45</accession>